<dbReference type="EMBL" id="UINC01067841">
    <property type="protein sequence ID" value="SVB99904.1"/>
    <property type="molecule type" value="Genomic_DNA"/>
</dbReference>
<accession>A0A382IJG5</accession>
<keyword evidence="6" id="KW-0411">Iron-sulfur</keyword>
<keyword evidence="3" id="KW-0949">S-adenosyl-L-methionine</keyword>
<protein>
    <recommendedName>
        <fullName evidence="8">Radical SAM core domain-containing protein</fullName>
    </recommendedName>
</protein>
<evidence type="ECO:0000256" key="4">
    <source>
        <dbReference type="ARBA" id="ARBA00022723"/>
    </source>
</evidence>
<dbReference type="GO" id="GO:0004109">
    <property type="term" value="F:coproporphyrinogen oxidase activity"/>
    <property type="evidence" value="ECO:0007669"/>
    <property type="project" value="InterPro"/>
</dbReference>
<dbReference type="SUPFAM" id="SSF102114">
    <property type="entry name" value="Radical SAM enzymes"/>
    <property type="match status" value="1"/>
</dbReference>
<keyword evidence="7" id="KW-0143">Chaperone</keyword>
<dbReference type="InterPro" id="IPR013785">
    <property type="entry name" value="Aldolase_TIM"/>
</dbReference>
<keyword evidence="2" id="KW-0349">Heme</keyword>
<feature type="non-terminal residue" evidence="9">
    <location>
        <position position="1"/>
    </location>
</feature>
<dbReference type="Pfam" id="PF06969">
    <property type="entry name" value="HemN_C"/>
    <property type="match status" value="1"/>
</dbReference>
<dbReference type="PANTHER" id="PTHR13932">
    <property type="entry name" value="COPROPORPHYRINIGEN III OXIDASE"/>
    <property type="match status" value="1"/>
</dbReference>
<keyword evidence="5" id="KW-0408">Iron</keyword>
<dbReference type="GO" id="GO:0046872">
    <property type="term" value="F:metal ion binding"/>
    <property type="evidence" value="ECO:0007669"/>
    <property type="project" value="UniProtKB-KW"/>
</dbReference>
<evidence type="ECO:0000256" key="7">
    <source>
        <dbReference type="ARBA" id="ARBA00023186"/>
    </source>
</evidence>
<reference evidence="9" key="1">
    <citation type="submission" date="2018-05" db="EMBL/GenBank/DDBJ databases">
        <authorList>
            <person name="Lanie J.A."/>
            <person name="Ng W.-L."/>
            <person name="Kazmierczak K.M."/>
            <person name="Andrzejewski T.M."/>
            <person name="Davidsen T.M."/>
            <person name="Wayne K.J."/>
            <person name="Tettelin H."/>
            <person name="Glass J.I."/>
            <person name="Rusch D."/>
            <person name="Podicherti R."/>
            <person name="Tsui H.-C.T."/>
            <person name="Winkler M.E."/>
        </authorList>
    </citation>
    <scope>NUCLEOTIDE SEQUENCE</scope>
</reference>
<dbReference type="SMART" id="SM00729">
    <property type="entry name" value="Elp3"/>
    <property type="match status" value="1"/>
</dbReference>
<dbReference type="Pfam" id="PF04055">
    <property type="entry name" value="Radical_SAM"/>
    <property type="match status" value="1"/>
</dbReference>
<dbReference type="GO" id="GO:0006779">
    <property type="term" value="P:porphyrin-containing compound biosynthetic process"/>
    <property type="evidence" value="ECO:0007669"/>
    <property type="project" value="InterPro"/>
</dbReference>
<dbReference type="InterPro" id="IPR010723">
    <property type="entry name" value="HemN_C"/>
</dbReference>
<comment type="similarity">
    <text evidence="1">Belongs to the anaerobic coproporphyrinogen-III oxidase family. HemW subfamily.</text>
</comment>
<dbReference type="GO" id="GO:0051539">
    <property type="term" value="F:4 iron, 4 sulfur cluster binding"/>
    <property type="evidence" value="ECO:0007669"/>
    <property type="project" value="InterPro"/>
</dbReference>
<dbReference type="Gene3D" id="3.20.20.70">
    <property type="entry name" value="Aldolase class I"/>
    <property type="match status" value="1"/>
</dbReference>
<evidence type="ECO:0000256" key="6">
    <source>
        <dbReference type="ARBA" id="ARBA00023014"/>
    </source>
</evidence>
<dbReference type="GO" id="GO:0005739">
    <property type="term" value="C:mitochondrion"/>
    <property type="evidence" value="ECO:0007669"/>
    <property type="project" value="TreeGrafter"/>
</dbReference>
<name>A0A382IJG5_9ZZZZ</name>
<keyword evidence="4" id="KW-0479">Metal-binding</keyword>
<proteinExistence type="inferred from homology"/>
<evidence type="ECO:0000256" key="5">
    <source>
        <dbReference type="ARBA" id="ARBA00023004"/>
    </source>
</evidence>
<evidence type="ECO:0000256" key="1">
    <source>
        <dbReference type="ARBA" id="ARBA00006100"/>
    </source>
</evidence>
<dbReference type="InterPro" id="IPR058240">
    <property type="entry name" value="rSAM_sf"/>
</dbReference>
<evidence type="ECO:0000259" key="8">
    <source>
        <dbReference type="PROSITE" id="PS51918"/>
    </source>
</evidence>
<evidence type="ECO:0000313" key="9">
    <source>
        <dbReference type="EMBL" id="SVB99904.1"/>
    </source>
</evidence>
<dbReference type="NCBIfam" id="TIGR00539">
    <property type="entry name" value="hemN_rel"/>
    <property type="match status" value="1"/>
</dbReference>
<sequence>ETGQRKVTSIFFGGGTPSLMEPETLADIINNIRNYWPVAQNVEVTMEANPSSSEAKNFETCRSAGVNRLSLGVQSLSDDSLKFLGRRHSALEAIDALETAAQVFKRFSIDLMYGLPGQTLDGWDNELNNALDLCENHISVYQLTIEPGTVFYREKVPEVDESLSNQLYRRTHEILNLAGLPAYEISNHARPGYECAHNLLYWRGEDYLGLGPGAHGRLTNKSEGGFFETEAIQEFRNPDKWLDSIRTDGEGTQKRYTLAFQERLEELILFGLRVSEGVDVERFYRLTGRRLFDHLKEEKLDMLVKGGFLIGSRSKLRLTESGLRRLNSIARALLV</sequence>
<feature type="domain" description="Radical SAM core" evidence="8">
    <location>
        <begin position="1"/>
        <end position="181"/>
    </location>
</feature>
<gene>
    <name evidence="9" type="ORF">METZ01_LOCUS252758</name>
</gene>
<dbReference type="AlphaFoldDB" id="A0A382IJG5"/>
<evidence type="ECO:0000256" key="2">
    <source>
        <dbReference type="ARBA" id="ARBA00022617"/>
    </source>
</evidence>
<dbReference type="InterPro" id="IPR006638">
    <property type="entry name" value="Elp3/MiaA/NifB-like_rSAM"/>
</dbReference>
<dbReference type="PROSITE" id="PS51918">
    <property type="entry name" value="RADICAL_SAM"/>
    <property type="match status" value="1"/>
</dbReference>
<dbReference type="InterPro" id="IPR007197">
    <property type="entry name" value="rSAM"/>
</dbReference>
<dbReference type="InterPro" id="IPR034505">
    <property type="entry name" value="Coproporphyrinogen-III_oxidase"/>
</dbReference>
<organism evidence="9">
    <name type="scientific">marine metagenome</name>
    <dbReference type="NCBI Taxonomy" id="408172"/>
    <lineage>
        <taxon>unclassified sequences</taxon>
        <taxon>metagenomes</taxon>
        <taxon>ecological metagenomes</taxon>
    </lineage>
</organism>
<dbReference type="PANTHER" id="PTHR13932:SF5">
    <property type="entry name" value="RADICAL S-ADENOSYL METHIONINE DOMAIN-CONTAINING PROTEIN 1, MITOCHONDRIAL"/>
    <property type="match status" value="1"/>
</dbReference>
<evidence type="ECO:0000256" key="3">
    <source>
        <dbReference type="ARBA" id="ARBA00022691"/>
    </source>
</evidence>
<dbReference type="InterPro" id="IPR004559">
    <property type="entry name" value="HemW-like"/>
</dbReference>